<evidence type="ECO:0000259" key="1">
    <source>
        <dbReference type="Pfam" id="PF07596"/>
    </source>
</evidence>
<keyword evidence="3" id="KW-1185">Reference proteome</keyword>
<dbReference type="SUPFAM" id="SSF54523">
    <property type="entry name" value="Pili subunits"/>
    <property type="match status" value="1"/>
</dbReference>
<feature type="domain" description="DUF1559" evidence="1">
    <location>
        <begin position="63"/>
        <end position="362"/>
    </location>
</feature>
<proteinExistence type="predicted"/>
<name>A0A5C5ZRM4_9BACT</name>
<dbReference type="EMBL" id="SJPQ01000001">
    <property type="protein sequence ID" value="TWT89896.1"/>
    <property type="molecule type" value="Genomic_DNA"/>
</dbReference>
<reference evidence="2 3" key="1">
    <citation type="submission" date="2019-02" db="EMBL/GenBank/DDBJ databases">
        <title>Deep-cultivation of Planctomycetes and their phenomic and genomic characterization uncovers novel biology.</title>
        <authorList>
            <person name="Wiegand S."/>
            <person name="Jogler M."/>
            <person name="Boedeker C."/>
            <person name="Pinto D."/>
            <person name="Vollmers J."/>
            <person name="Rivas-Marin E."/>
            <person name="Kohn T."/>
            <person name="Peeters S.H."/>
            <person name="Heuer A."/>
            <person name="Rast P."/>
            <person name="Oberbeckmann S."/>
            <person name="Bunk B."/>
            <person name="Jeske O."/>
            <person name="Meyerdierks A."/>
            <person name="Storesund J.E."/>
            <person name="Kallscheuer N."/>
            <person name="Luecker S."/>
            <person name="Lage O.M."/>
            <person name="Pohl T."/>
            <person name="Merkel B.J."/>
            <person name="Hornburger P."/>
            <person name="Mueller R.-W."/>
            <person name="Bruemmer F."/>
            <person name="Labrenz M."/>
            <person name="Spormann A.M."/>
            <person name="Op Den Camp H."/>
            <person name="Overmann J."/>
            <person name="Amann R."/>
            <person name="Jetten M.S.M."/>
            <person name="Mascher T."/>
            <person name="Medema M.H."/>
            <person name="Devos D.P."/>
            <person name="Kaster A.-K."/>
            <person name="Ovreas L."/>
            <person name="Rohde M."/>
            <person name="Galperin M.Y."/>
            <person name="Jogler C."/>
        </authorList>
    </citation>
    <scope>NUCLEOTIDE SEQUENCE [LARGE SCALE GENOMIC DNA]</scope>
    <source>
        <strain evidence="2 3">Mal64</strain>
    </source>
</reference>
<dbReference type="Pfam" id="PF07596">
    <property type="entry name" value="SBP_bac_10"/>
    <property type="match status" value="1"/>
</dbReference>
<dbReference type="Gene3D" id="3.30.700.10">
    <property type="entry name" value="Glycoprotein, Type 4 Pilin"/>
    <property type="match status" value="1"/>
</dbReference>
<dbReference type="InterPro" id="IPR012902">
    <property type="entry name" value="N_methyl_site"/>
</dbReference>
<evidence type="ECO:0000313" key="3">
    <source>
        <dbReference type="Proteomes" id="UP000315440"/>
    </source>
</evidence>
<organism evidence="2 3">
    <name type="scientific">Pseudobythopirellula maris</name>
    <dbReference type="NCBI Taxonomy" id="2527991"/>
    <lineage>
        <taxon>Bacteria</taxon>
        <taxon>Pseudomonadati</taxon>
        <taxon>Planctomycetota</taxon>
        <taxon>Planctomycetia</taxon>
        <taxon>Pirellulales</taxon>
        <taxon>Lacipirellulaceae</taxon>
        <taxon>Pseudobythopirellula</taxon>
    </lineage>
</organism>
<dbReference type="NCBIfam" id="TIGR02532">
    <property type="entry name" value="IV_pilin_GFxxxE"/>
    <property type="match status" value="1"/>
</dbReference>
<dbReference type="PANTHER" id="PTHR30093">
    <property type="entry name" value="GENERAL SECRETION PATHWAY PROTEIN G"/>
    <property type="match status" value="1"/>
</dbReference>
<dbReference type="InterPro" id="IPR045584">
    <property type="entry name" value="Pilin-like"/>
</dbReference>
<accession>A0A5C5ZRM4</accession>
<sequence length="379" mass="41309">MLRALHKTLTKVANTDRMKRPRLLEPKVRRSGSFAARAFTIVELLVVIAIIGLLVALLLPAVQGAREAGRRAQCKNQLRQIGLALQHHVGTYGVFPSGGVEPWPEVEDYSSNGKPFGPQRQGLGWAYQLLPFLELRQAHQLDTTEAISGTPIELYFCPSRRPPTAYESRGQSFGWLIDYAALTPAPSREEVGELYFDAFLKDSLGCSQGYAFWGVWNDSNSFEPADAETLGGAYTGFRGVIVRGSYLVEKGTRGAVTRLLNYDRLTKFARITDGASKTAVIGEKRINLAAYGGGLTGDDHGWSDGWDYDTVRSAFCPPQPDSPSTLNGLAEFATAGSAHTAGMHVVMADGAVGMVDYQVDPERFNRLAHRSDGSSASLY</sequence>
<dbReference type="PANTHER" id="PTHR30093:SF2">
    <property type="entry name" value="TYPE II SECRETION SYSTEM PROTEIN H"/>
    <property type="match status" value="1"/>
</dbReference>
<protein>
    <recommendedName>
        <fullName evidence="1">DUF1559 domain-containing protein</fullName>
    </recommendedName>
</protein>
<gene>
    <name evidence="2" type="ORF">Mal64_02780</name>
</gene>
<comment type="caution">
    <text evidence="2">The sequence shown here is derived from an EMBL/GenBank/DDBJ whole genome shotgun (WGS) entry which is preliminary data.</text>
</comment>
<dbReference type="InterPro" id="IPR011453">
    <property type="entry name" value="DUF1559"/>
</dbReference>
<dbReference type="Proteomes" id="UP000315440">
    <property type="component" value="Unassembled WGS sequence"/>
</dbReference>
<evidence type="ECO:0000313" key="2">
    <source>
        <dbReference type="EMBL" id="TWT89896.1"/>
    </source>
</evidence>
<dbReference type="AlphaFoldDB" id="A0A5C5ZRM4"/>